<proteinExistence type="inferred from homology"/>
<dbReference type="Proteomes" id="UP000516160">
    <property type="component" value="Chromosome"/>
</dbReference>
<feature type="domain" description="Mur ligase N-terminal catalytic" evidence="13">
    <location>
        <begin position="24"/>
        <end position="96"/>
    </location>
</feature>
<evidence type="ECO:0000256" key="3">
    <source>
        <dbReference type="ARBA" id="ARBA00022490"/>
    </source>
</evidence>
<name>A0A7G9W8U1_ALKCA</name>
<keyword evidence="8 12" id="KW-0133">Cell shape</keyword>
<evidence type="ECO:0000259" key="13">
    <source>
        <dbReference type="Pfam" id="PF01225"/>
    </source>
</evidence>
<evidence type="ECO:0000259" key="14">
    <source>
        <dbReference type="Pfam" id="PF02875"/>
    </source>
</evidence>
<evidence type="ECO:0000256" key="2">
    <source>
        <dbReference type="ARBA" id="ARBA00005898"/>
    </source>
</evidence>
<dbReference type="InterPro" id="IPR018109">
    <property type="entry name" value="Folylpolyglutamate_synth_CS"/>
</dbReference>
<dbReference type="GO" id="GO:0008360">
    <property type="term" value="P:regulation of cell shape"/>
    <property type="evidence" value="ECO:0007669"/>
    <property type="project" value="UniProtKB-KW"/>
</dbReference>
<keyword evidence="6" id="KW-0547">Nucleotide-binding</keyword>
<reference evidence="16 17" key="1">
    <citation type="submission" date="2020-07" db="EMBL/GenBank/DDBJ databases">
        <title>Alkalicella. sp. LB2 genome.</title>
        <authorList>
            <person name="Postec A."/>
            <person name="Quemeneur M."/>
        </authorList>
    </citation>
    <scope>NUCLEOTIDE SEQUENCE [LARGE SCALE GENOMIC DNA]</scope>
    <source>
        <strain evidence="16 17">LB2</strain>
    </source>
</reference>
<dbReference type="InterPro" id="IPR035911">
    <property type="entry name" value="MurE/MurF_N"/>
</dbReference>
<dbReference type="PANTHER" id="PTHR23135:SF4">
    <property type="entry name" value="UDP-N-ACETYLMURAMOYL-L-ALANYL-D-GLUTAMATE--2,6-DIAMINOPIMELATE LIGASE MURE HOMOLOG, CHLOROPLASTIC"/>
    <property type="match status" value="1"/>
</dbReference>
<dbReference type="InterPro" id="IPR000713">
    <property type="entry name" value="Mur_ligase_N"/>
</dbReference>
<feature type="domain" description="Mur ligase central" evidence="15">
    <location>
        <begin position="108"/>
        <end position="319"/>
    </location>
</feature>
<keyword evidence="3" id="KW-0963">Cytoplasm</keyword>
<accession>A0A7G9W8U1</accession>
<dbReference type="AlphaFoldDB" id="A0A7G9W8U1"/>
<evidence type="ECO:0000256" key="4">
    <source>
        <dbReference type="ARBA" id="ARBA00022598"/>
    </source>
</evidence>
<comment type="similarity">
    <text evidence="2">Belongs to the MurCDEF family. MurE subfamily.</text>
</comment>
<keyword evidence="9 12" id="KW-0573">Peptidoglycan synthesis</keyword>
<keyword evidence="4" id="KW-0436">Ligase</keyword>
<comment type="subcellular location">
    <subcellularLocation>
        <location evidence="12">Cytoplasm</location>
    </subcellularLocation>
</comment>
<dbReference type="InterPro" id="IPR036565">
    <property type="entry name" value="Mur-like_cat_sf"/>
</dbReference>
<dbReference type="PROSITE" id="PS01011">
    <property type="entry name" value="FOLYLPOLYGLU_SYNT_1"/>
    <property type="match status" value="1"/>
</dbReference>
<keyword evidence="7" id="KW-0067">ATP-binding</keyword>
<organism evidence="16 17">
    <name type="scientific">Alkalicella caledoniensis</name>
    <dbReference type="NCBI Taxonomy" id="2731377"/>
    <lineage>
        <taxon>Bacteria</taxon>
        <taxon>Bacillati</taxon>
        <taxon>Bacillota</taxon>
        <taxon>Clostridia</taxon>
        <taxon>Eubacteriales</taxon>
        <taxon>Proteinivoracaceae</taxon>
        <taxon>Alkalicella</taxon>
    </lineage>
</organism>
<dbReference type="GO" id="GO:0005524">
    <property type="term" value="F:ATP binding"/>
    <property type="evidence" value="ECO:0007669"/>
    <property type="project" value="UniProtKB-KW"/>
</dbReference>
<sequence>MNLYTILGKITYTSKLNVEKPIEFNGISYHSQKVKPGDIFVCIKGYKSDGHIYAQGAVNKGAVALVVEDLQTHINIPQIVVPDSRRALAHISSLFYNNPSDTLKMVGVTGTNGKTTTTFMIDTILSSAFKNTGLIGTVIIKNGDSFIPSELTTPESLDLQMYLKEMVDNNVNHVTMEVSSSGLDLSRVDFVDYHIAVVNNISRDHIDLHGSFENYVAAKKKLVKNLSKNNFAIINGDCTESLEFGNETKARIITFGMKNQFCNFVATNVDLSGNETSYTLEITQPIQTEHGIIEAGYHEITLQVLGLHNVYNSMVAIAVGLLLGADFDTIKNAIYAFIGVERRFQLIYNSSFKIIDDHFANPGNIEVTMETIKHMSYNKFSLIYGIRGNRGVTVNTENAHIMAKWAKELNVDHITLTTSEDYVTSKDSVDPSELKCVVDILRESGISTTVYKTLKEAVVSTLCEVTEKDVILLGGCQGMDPAAKVALQYIYEQTVISKNLSLKEQQELQNSIFASLEHRVAGMN</sequence>
<feature type="domain" description="Mur ligase C-terminal" evidence="14">
    <location>
        <begin position="342"/>
        <end position="475"/>
    </location>
</feature>
<dbReference type="InterPro" id="IPR013221">
    <property type="entry name" value="Mur_ligase_cen"/>
</dbReference>
<evidence type="ECO:0000313" key="17">
    <source>
        <dbReference type="Proteomes" id="UP000516160"/>
    </source>
</evidence>
<evidence type="ECO:0000256" key="8">
    <source>
        <dbReference type="ARBA" id="ARBA00022960"/>
    </source>
</evidence>
<comment type="pathway">
    <text evidence="1 12">Cell wall biogenesis; peptidoglycan biosynthesis.</text>
</comment>
<gene>
    <name evidence="16" type="primary">murE</name>
    <name evidence="16" type="ORF">HYG86_10190</name>
</gene>
<dbReference type="GO" id="GO:0071555">
    <property type="term" value="P:cell wall organization"/>
    <property type="evidence" value="ECO:0007669"/>
    <property type="project" value="UniProtKB-KW"/>
</dbReference>
<protein>
    <submittedName>
        <fullName evidence="16">UDP-N-acetylmuramyl-tripeptide synthetase</fullName>
    </submittedName>
</protein>
<dbReference type="Pfam" id="PF01225">
    <property type="entry name" value="Mur_ligase"/>
    <property type="match status" value="1"/>
</dbReference>
<dbReference type="SUPFAM" id="SSF53244">
    <property type="entry name" value="MurD-like peptide ligases, peptide-binding domain"/>
    <property type="match status" value="1"/>
</dbReference>
<keyword evidence="11 12" id="KW-0961">Cell wall biogenesis/degradation</keyword>
<keyword evidence="17" id="KW-1185">Reference proteome</keyword>
<dbReference type="EMBL" id="CP058559">
    <property type="protein sequence ID" value="QNO15103.1"/>
    <property type="molecule type" value="Genomic_DNA"/>
</dbReference>
<evidence type="ECO:0000259" key="15">
    <source>
        <dbReference type="Pfam" id="PF08245"/>
    </source>
</evidence>
<dbReference type="GO" id="GO:0051301">
    <property type="term" value="P:cell division"/>
    <property type="evidence" value="ECO:0007669"/>
    <property type="project" value="UniProtKB-KW"/>
</dbReference>
<evidence type="ECO:0000256" key="10">
    <source>
        <dbReference type="ARBA" id="ARBA00023306"/>
    </source>
</evidence>
<dbReference type="RefSeq" id="WP_213165468.1">
    <property type="nucleotide sequence ID" value="NZ_CP058559.1"/>
</dbReference>
<evidence type="ECO:0000256" key="11">
    <source>
        <dbReference type="ARBA" id="ARBA00023316"/>
    </source>
</evidence>
<evidence type="ECO:0000313" key="16">
    <source>
        <dbReference type="EMBL" id="QNO15103.1"/>
    </source>
</evidence>
<evidence type="ECO:0000256" key="12">
    <source>
        <dbReference type="RuleBase" id="RU004135"/>
    </source>
</evidence>
<dbReference type="NCBIfam" id="TIGR01085">
    <property type="entry name" value="murE"/>
    <property type="match status" value="1"/>
</dbReference>
<keyword evidence="5 12" id="KW-0132">Cell division</keyword>
<dbReference type="Pfam" id="PF02875">
    <property type="entry name" value="Mur_ligase_C"/>
    <property type="match status" value="1"/>
</dbReference>
<evidence type="ECO:0000256" key="1">
    <source>
        <dbReference type="ARBA" id="ARBA00004752"/>
    </source>
</evidence>
<dbReference type="GO" id="GO:0005737">
    <property type="term" value="C:cytoplasm"/>
    <property type="evidence" value="ECO:0007669"/>
    <property type="project" value="UniProtKB-SubCell"/>
</dbReference>
<dbReference type="InterPro" id="IPR036615">
    <property type="entry name" value="Mur_ligase_C_dom_sf"/>
</dbReference>
<dbReference type="InterPro" id="IPR005761">
    <property type="entry name" value="UDP-N-AcMur-Glu-dNH2Pim_ligase"/>
</dbReference>
<evidence type="ECO:0000256" key="9">
    <source>
        <dbReference type="ARBA" id="ARBA00022984"/>
    </source>
</evidence>
<keyword evidence="10 12" id="KW-0131">Cell cycle</keyword>
<evidence type="ECO:0000256" key="7">
    <source>
        <dbReference type="ARBA" id="ARBA00022840"/>
    </source>
</evidence>
<evidence type="ECO:0000256" key="5">
    <source>
        <dbReference type="ARBA" id="ARBA00022618"/>
    </source>
</evidence>
<dbReference type="PANTHER" id="PTHR23135">
    <property type="entry name" value="MUR LIGASE FAMILY MEMBER"/>
    <property type="match status" value="1"/>
</dbReference>
<dbReference type="Gene3D" id="3.40.1390.10">
    <property type="entry name" value="MurE/MurF, N-terminal domain"/>
    <property type="match status" value="1"/>
</dbReference>
<dbReference type="KEGG" id="acae:HYG86_10190"/>
<dbReference type="Pfam" id="PF08245">
    <property type="entry name" value="Mur_ligase_M"/>
    <property type="match status" value="1"/>
</dbReference>
<dbReference type="GO" id="GO:0004326">
    <property type="term" value="F:tetrahydrofolylpolyglutamate synthase activity"/>
    <property type="evidence" value="ECO:0007669"/>
    <property type="project" value="InterPro"/>
</dbReference>
<evidence type="ECO:0000256" key="6">
    <source>
        <dbReference type="ARBA" id="ARBA00022741"/>
    </source>
</evidence>
<dbReference type="Gene3D" id="3.40.1190.10">
    <property type="entry name" value="Mur-like, catalytic domain"/>
    <property type="match status" value="1"/>
</dbReference>
<dbReference type="SUPFAM" id="SSF63418">
    <property type="entry name" value="MurE/MurF N-terminal domain"/>
    <property type="match status" value="1"/>
</dbReference>
<dbReference type="InterPro" id="IPR004101">
    <property type="entry name" value="Mur_ligase_C"/>
</dbReference>
<dbReference type="SUPFAM" id="SSF53623">
    <property type="entry name" value="MurD-like peptide ligases, catalytic domain"/>
    <property type="match status" value="1"/>
</dbReference>
<dbReference type="GO" id="GO:0009252">
    <property type="term" value="P:peptidoglycan biosynthetic process"/>
    <property type="evidence" value="ECO:0007669"/>
    <property type="project" value="UniProtKB-KW"/>
</dbReference>